<keyword evidence="1 3" id="KW-0378">Hydrolase</keyword>
<dbReference type="PATRIC" id="fig|1280951.3.peg.1953"/>
<reference evidence="3 4" key="1">
    <citation type="submission" date="2013-04" db="EMBL/GenBank/DDBJ databases">
        <title>Hyphomonas hirschiana VP5 Genome Sequencing.</title>
        <authorList>
            <person name="Lai Q."/>
            <person name="Shao Z."/>
        </authorList>
    </citation>
    <scope>NUCLEOTIDE SEQUENCE [LARGE SCALE GENOMIC DNA]</scope>
    <source>
        <strain evidence="3 4">VP5</strain>
    </source>
</reference>
<feature type="domain" description="Alpha/beta hydrolase fold-3" evidence="2">
    <location>
        <begin position="111"/>
        <end position="317"/>
    </location>
</feature>
<dbReference type="InterPro" id="IPR029058">
    <property type="entry name" value="AB_hydrolase_fold"/>
</dbReference>
<keyword evidence="4" id="KW-1185">Reference proteome</keyword>
<comment type="caution">
    <text evidence="3">The sequence shown here is derived from an EMBL/GenBank/DDBJ whole genome shotgun (WGS) entry which is preliminary data.</text>
</comment>
<dbReference type="InterPro" id="IPR050300">
    <property type="entry name" value="GDXG_lipolytic_enzyme"/>
</dbReference>
<dbReference type="Proteomes" id="UP000025061">
    <property type="component" value="Unassembled WGS sequence"/>
</dbReference>
<proteinExistence type="predicted"/>
<dbReference type="Gene3D" id="3.40.50.1820">
    <property type="entry name" value="alpha/beta hydrolase"/>
    <property type="match status" value="1"/>
</dbReference>
<dbReference type="PANTHER" id="PTHR48081">
    <property type="entry name" value="AB HYDROLASE SUPERFAMILY PROTEIN C4A8.06C"/>
    <property type="match status" value="1"/>
</dbReference>
<sequence length="346" mass="37055">MSLQRMIAKAIASLPGGMIVKMSGGEPKTIEGRTLEPQLQLVAWNGRNAPPMSTLPAEAVQQGVKAQLALFQDKLPGGVGVEEFTIPGPDANQIPVRLYMPASQDPRHPLIVYFHMGGGVIGDMDTCHAFCGMLAQGAQAPVLSVDYRLAPQHIYPAGLNDCFAAYKWGVENAAKYGAPAGKASVGGDSMGGNFSAIISQRMKREGGPLPALQLLIYPAIDISKHYPSKTAFANTFSLSQDTMDWFMQQYLPEGFDYTDLNVSPGQAADLAGLPPAVVVTAGHDPLVDEGDEYAERLKAAGVTVKHKRYDSLAHAFTAFTFLSPGSRTACTEIARMVHDMYAARKA</sequence>
<dbReference type="PANTHER" id="PTHR48081:SF8">
    <property type="entry name" value="ALPHA_BETA HYDROLASE FOLD-3 DOMAIN-CONTAINING PROTEIN-RELATED"/>
    <property type="match status" value="1"/>
</dbReference>
<dbReference type="InterPro" id="IPR013094">
    <property type="entry name" value="AB_hydrolase_3"/>
</dbReference>
<protein>
    <submittedName>
        <fullName evidence="3">Alpha/beta hydrolase fold family protein</fullName>
    </submittedName>
</protein>
<gene>
    <name evidence="3" type="ORF">HHI_09677</name>
</gene>
<name>A0A059FT34_9PROT</name>
<dbReference type="SUPFAM" id="SSF53474">
    <property type="entry name" value="alpha/beta-Hydrolases"/>
    <property type="match status" value="1"/>
</dbReference>
<dbReference type="RefSeq" id="WP_011647950.1">
    <property type="nucleotide sequence ID" value="NZ_ARYI01000007.1"/>
</dbReference>
<organism evidence="3 4">
    <name type="scientific">Hyphomonas hirschiana VP5</name>
    <dbReference type="NCBI Taxonomy" id="1280951"/>
    <lineage>
        <taxon>Bacteria</taxon>
        <taxon>Pseudomonadati</taxon>
        <taxon>Pseudomonadota</taxon>
        <taxon>Alphaproteobacteria</taxon>
        <taxon>Hyphomonadales</taxon>
        <taxon>Hyphomonadaceae</taxon>
        <taxon>Hyphomonas</taxon>
    </lineage>
</organism>
<dbReference type="Pfam" id="PF07859">
    <property type="entry name" value="Abhydrolase_3"/>
    <property type="match status" value="1"/>
</dbReference>
<dbReference type="EMBL" id="ARYI01000007">
    <property type="protein sequence ID" value="KCZ93656.1"/>
    <property type="molecule type" value="Genomic_DNA"/>
</dbReference>
<dbReference type="AlphaFoldDB" id="A0A059FT34"/>
<accession>A0A059FT34</accession>
<dbReference type="OrthoDB" id="9806180at2"/>
<dbReference type="GO" id="GO:0016787">
    <property type="term" value="F:hydrolase activity"/>
    <property type="evidence" value="ECO:0007669"/>
    <property type="project" value="UniProtKB-KW"/>
</dbReference>
<evidence type="ECO:0000259" key="2">
    <source>
        <dbReference type="Pfam" id="PF07859"/>
    </source>
</evidence>
<evidence type="ECO:0000313" key="4">
    <source>
        <dbReference type="Proteomes" id="UP000025061"/>
    </source>
</evidence>
<evidence type="ECO:0000256" key="1">
    <source>
        <dbReference type="ARBA" id="ARBA00022801"/>
    </source>
</evidence>
<evidence type="ECO:0000313" key="3">
    <source>
        <dbReference type="EMBL" id="KCZ93656.1"/>
    </source>
</evidence>